<dbReference type="PANTHER" id="PTHR12905">
    <property type="entry name" value="METALLOPHOSPHOESTERASE"/>
    <property type="match status" value="1"/>
</dbReference>
<dbReference type="InterPro" id="IPR051693">
    <property type="entry name" value="UPF0046_metallophosphoest"/>
</dbReference>
<organism evidence="2 3">
    <name type="scientific">Acrasis kona</name>
    <dbReference type="NCBI Taxonomy" id="1008807"/>
    <lineage>
        <taxon>Eukaryota</taxon>
        <taxon>Discoba</taxon>
        <taxon>Heterolobosea</taxon>
        <taxon>Tetramitia</taxon>
        <taxon>Eutetramitia</taxon>
        <taxon>Acrasidae</taxon>
        <taxon>Acrasis</taxon>
    </lineage>
</organism>
<proteinExistence type="predicted"/>
<dbReference type="Gene3D" id="3.60.21.10">
    <property type="match status" value="1"/>
</dbReference>
<dbReference type="SUPFAM" id="SSF56300">
    <property type="entry name" value="Metallo-dependent phosphatases"/>
    <property type="match status" value="1"/>
</dbReference>
<feature type="non-terminal residue" evidence="2">
    <location>
        <position position="1"/>
    </location>
</feature>
<dbReference type="InterPro" id="IPR029052">
    <property type="entry name" value="Metallo-depent_PP-like"/>
</dbReference>
<dbReference type="EMBL" id="JAOPGA020000625">
    <property type="protein sequence ID" value="KAL0480088.1"/>
    <property type="molecule type" value="Genomic_DNA"/>
</dbReference>
<dbReference type="PANTHER" id="PTHR12905:SF0">
    <property type="entry name" value="CALCINEURIN-LIKE PHOSPHOESTERASE DOMAIN-CONTAINING PROTEIN"/>
    <property type="match status" value="1"/>
</dbReference>
<dbReference type="GO" id="GO:0016787">
    <property type="term" value="F:hydrolase activity"/>
    <property type="evidence" value="ECO:0007669"/>
    <property type="project" value="InterPro"/>
</dbReference>
<feature type="non-terminal residue" evidence="2">
    <location>
        <position position="173"/>
    </location>
</feature>
<protein>
    <submittedName>
        <fullName evidence="2">MPPED1</fullName>
    </submittedName>
</protein>
<dbReference type="Pfam" id="PF00149">
    <property type="entry name" value="Metallophos"/>
    <property type="match status" value="1"/>
</dbReference>
<evidence type="ECO:0000313" key="3">
    <source>
        <dbReference type="Proteomes" id="UP001431209"/>
    </source>
</evidence>
<feature type="domain" description="Calcineurin-like phosphoesterase" evidence="1">
    <location>
        <begin position="21"/>
        <end position="141"/>
    </location>
</feature>
<accession>A0AAW2YSZ6</accession>
<gene>
    <name evidence="2" type="ORF">AKO1_007262</name>
</gene>
<keyword evidence="3" id="KW-1185">Reference proteome</keyword>
<reference evidence="2 3" key="1">
    <citation type="submission" date="2024-03" db="EMBL/GenBank/DDBJ databases">
        <title>The Acrasis kona genome and developmental transcriptomes reveal deep origins of eukaryotic multicellular pathways.</title>
        <authorList>
            <person name="Sheikh S."/>
            <person name="Fu C.-J."/>
            <person name="Brown M.W."/>
            <person name="Baldauf S.L."/>
        </authorList>
    </citation>
    <scope>NUCLEOTIDE SEQUENCE [LARGE SCALE GENOMIC DNA]</scope>
    <source>
        <strain evidence="2 3">ATCC MYA-3509</strain>
    </source>
</reference>
<dbReference type="InterPro" id="IPR004843">
    <property type="entry name" value="Calcineurin-like_PHP"/>
</dbReference>
<dbReference type="Proteomes" id="UP001431209">
    <property type="component" value="Unassembled WGS sequence"/>
</dbReference>
<dbReference type="AlphaFoldDB" id="A0AAW2YSZ6"/>
<sequence length="173" mass="19950">NNTNSIKVEAIRFNRYIGTQAHKFKHVVVIPGNHEFYPDILSVILSNATHYLRDKIITIEGIKIYGSRFKAYNHWWPTGYPKDAKKSFSDANETDIDVFLTHQCPYFEHFNKNFFRMGNENMNETVLKIKPLVHIFGHDHHVNGTLIYEGVQFIAAACDAGANKNLRPPIVFD</sequence>
<name>A0AAW2YSZ6_9EUKA</name>
<evidence type="ECO:0000259" key="1">
    <source>
        <dbReference type="Pfam" id="PF00149"/>
    </source>
</evidence>
<evidence type="ECO:0000313" key="2">
    <source>
        <dbReference type="EMBL" id="KAL0480088.1"/>
    </source>
</evidence>
<comment type="caution">
    <text evidence="2">The sequence shown here is derived from an EMBL/GenBank/DDBJ whole genome shotgun (WGS) entry which is preliminary data.</text>
</comment>